<accession>A0A439CX35</accession>
<dbReference type="STRING" id="363999.A0A439CX35"/>
<feature type="compositionally biased region" description="Polar residues" evidence="1">
    <location>
        <begin position="406"/>
        <end position="422"/>
    </location>
</feature>
<evidence type="ECO:0000313" key="2">
    <source>
        <dbReference type="EMBL" id="RWA06678.1"/>
    </source>
</evidence>
<gene>
    <name evidence="2" type="ORF">EKO27_g8425</name>
</gene>
<name>A0A439CX35_9PEZI</name>
<organism evidence="2 3">
    <name type="scientific">Xylaria grammica</name>
    <dbReference type="NCBI Taxonomy" id="363999"/>
    <lineage>
        <taxon>Eukaryota</taxon>
        <taxon>Fungi</taxon>
        <taxon>Dikarya</taxon>
        <taxon>Ascomycota</taxon>
        <taxon>Pezizomycotina</taxon>
        <taxon>Sordariomycetes</taxon>
        <taxon>Xylariomycetidae</taxon>
        <taxon>Xylariales</taxon>
        <taxon>Xylariaceae</taxon>
        <taxon>Xylaria</taxon>
    </lineage>
</organism>
<comment type="caution">
    <text evidence="2">The sequence shown here is derived from an EMBL/GenBank/DDBJ whole genome shotgun (WGS) entry which is preliminary data.</text>
</comment>
<keyword evidence="3" id="KW-1185">Reference proteome</keyword>
<proteinExistence type="predicted"/>
<feature type="region of interest" description="Disordered" evidence="1">
    <location>
        <begin position="47"/>
        <end position="67"/>
    </location>
</feature>
<dbReference type="Proteomes" id="UP000286045">
    <property type="component" value="Unassembled WGS sequence"/>
</dbReference>
<dbReference type="PANTHER" id="PTHR40619:SF3">
    <property type="entry name" value="FUNGAL STAND N-TERMINAL GOODBYE DOMAIN-CONTAINING PROTEIN"/>
    <property type="match status" value="1"/>
</dbReference>
<dbReference type="PANTHER" id="PTHR40619">
    <property type="entry name" value="FUNGAL STAND N-TERMINAL GOODBYE DOMAIN-CONTAINING PROTEIN"/>
    <property type="match status" value="1"/>
</dbReference>
<reference evidence="2 3" key="1">
    <citation type="submission" date="2018-12" db="EMBL/GenBank/DDBJ databases">
        <title>Draft genome sequence of Xylaria grammica IHI A82.</title>
        <authorList>
            <person name="Buettner E."/>
            <person name="Kellner H."/>
        </authorList>
    </citation>
    <scope>NUCLEOTIDE SEQUENCE [LARGE SCALE GENOMIC DNA]</scope>
    <source>
        <strain evidence="2 3">IHI A82</strain>
    </source>
</reference>
<evidence type="ECO:0000313" key="3">
    <source>
        <dbReference type="Proteomes" id="UP000286045"/>
    </source>
</evidence>
<dbReference type="AlphaFoldDB" id="A0A439CX35"/>
<evidence type="ECO:0000256" key="1">
    <source>
        <dbReference type="SAM" id="MobiDB-lite"/>
    </source>
</evidence>
<feature type="region of interest" description="Disordered" evidence="1">
    <location>
        <begin position="406"/>
        <end position="437"/>
    </location>
</feature>
<dbReference type="EMBL" id="RYZI01000317">
    <property type="protein sequence ID" value="RWA06678.1"/>
    <property type="molecule type" value="Genomic_DNA"/>
</dbReference>
<sequence length="688" mass="78589">MQTSLRLPPTPHQEGRGQVLIGHLVTLYPYATKFSELENGKSGVGWDKRAVPRTLGPRSGAPDAEVQGKMDVSATAEAYQLQVNGKAANIAQGDVKVDHQVNDMKKQHNAQHQLNIYFNQPKEDSARYIQRCHPDGFGPGPEIAYDRRGSHFPNSTKGTGLIEDRTSNASWEKSRSVGEELRVSIDKFDREVLKGGAKGSENLSSLDKPFDGAVSWFNSTLKSASRLSSDVRIRKRVMTAFVDLEQYIPSFFDWVLTPINQLLKQIHSAAWYHDPKAIVTDGVDVDSRLLVSLGDIVQHFEHAKDYRDLCKSKGLSAELHEATVDLFRSVAVLLKTLLEYAWRGNKLTEKQDNENTEWLSKLKSKLEEMNGQSRIVNDPNRRDEFPLNHFDDRRLDVLWHYQKFFSSSGPPKRQNSTESSTHTKTKGPEIGPSPADLATHLGYDPQLLKAHIKEISVSGFLEEEQLNQVAALTRRDEFRKWLREDRKATALLIHGNFEDNFEMSPLSHLCARFSQDYPEEGHDAIIFLRYFCRGRRYPRRRYHTSATDIVKSFIGQLITNEKLAPLFNLGFVDRRCLRRIRQGNFEGVCKLFLRLLIQIAHLKIIIFCFIDSISDCEVRGLRKDTERLLSTLREGQWATVPGAHMLFKLLVTDAQATRYAHKYFTRRGELINMHEDDDRDDDNLQDLA</sequence>
<protein>
    <submittedName>
        <fullName evidence="2">Uncharacterized protein</fullName>
    </submittedName>
</protein>